<evidence type="ECO:0000313" key="10">
    <source>
        <dbReference type="EnsemblPlants" id="KQJ86480"/>
    </source>
</evidence>
<sequence>MENIPVRNIDLTYLTSEAYDNLIDEIRALFVIRADYTYRGVPVTTNEEGFHIISLDHDGYPSVLLVIDQKNGYLIGFRDSRGQWYRFSDQGAFPAHAEVIRHMTSSYFSLVDDWALVRLIIMLCEAVRLRTVRTLVSRRMALFTNAPIDPLTRKKIRSWSLMSGFAGHCWRREHDEINGYEQSELDKLAQCQVFSPEEVAGDPNGELMLILYSKVHFGGIE</sequence>
<keyword evidence="5 8" id="KW-0378">Hydrolase</keyword>
<dbReference type="Proteomes" id="UP000008810">
    <property type="component" value="Chromosome 4"/>
</dbReference>
<evidence type="ECO:0000256" key="6">
    <source>
        <dbReference type="ARBA" id="ARBA00022821"/>
    </source>
</evidence>
<evidence type="ECO:0000256" key="4">
    <source>
        <dbReference type="ARBA" id="ARBA00022656"/>
    </source>
</evidence>
<evidence type="ECO:0000256" key="1">
    <source>
        <dbReference type="ARBA" id="ARBA00000237"/>
    </source>
</evidence>
<dbReference type="SUPFAM" id="SSF56371">
    <property type="entry name" value="Ribosome inactivating proteins (RIP)"/>
    <property type="match status" value="1"/>
</dbReference>
<reference evidence="10" key="3">
    <citation type="submission" date="2018-08" db="UniProtKB">
        <authorList>
            <consortium name="EnsemblPlants"/>
        </authorList>
    </citation>
    <scope>IDENTIFICATION</scope>
    <source>
        <strain evidence="10">cv. Bd21</strain>
    </source>
</reference>
<dbReference type="EC" id="3.2.2.22" evidence="3 8"/>
<gene>
    <name evidence="9" type="ORF">BRADI_4g05801v3</name>
</gene>
<dbReference type="GO" id="GO:0006952">
    <property type="term" value="P:defense response"/>
    <property type="evidence" value="ECO:0007669"/>
    <property type="project" value="UniProtKB-KW"/>
</dbReference>
<dbReference type="Gramene" id="KQJ86480">
    <property type="protein sequence ID" value="KQJ86480"/>
    <property type="gene ID" value="BRADI_4g05801v3"/>
</dbReference>
<dbReference type="GO" id="GO:0017148">
    <property type="term" value="P:negative regulation of translation"/>
    <property type="evidence" value="ECO:0007669"/>
    <property type="project" value="UniProtKB-KW"/>
</dbReference>
<organism evidence="9">
    <name type="scientific">Brachypodium distachyon</name>
    <name type="common">Purple false brome</name>
    <name type="synonym">Trachynia distachya</name>
    <dbReference type="NCBI Taxonomy" id="15368"/>
    <lineage>
        <taxon>Eukaryota</taxon>
        <taxon>Viridiplantae</taxon>
        <taxon>Streptophyta</taxon>
        <taxon>Embryophyta</taxon>
        <taxon>Tracheophyta</taxon>
        <taxon>Spermatophyta</taxon>
        <taxon>Magnoliopsida</taxon>
        <taxon>Liliopsida</taxon>
        <taxon>Poales</taxon>
        <taxon>Poaceae</taxon>
        <taxon>BOP clade</taxon>
        <taxon>Pooideae</taxon>
        <taxon>Stipodae</taxon>
        <taxon>Brachypodieae</taxon>
        <taxon>Brachypodium</taxon>
    </lineage>
</organism>
<dbReference type="OrthoDB" id="603837at2759"/>
<protein>
    <recommendedName>
        <fullName evidence="3 8">rRNA N-glycosylase</fullName>
        <ecNumber evidence="3 8">3.2.2.22</ecNumber>
    </recommendedName>
</protein>
<dbReference type="PANTHER" id="PTHR33453:SF9">
    <property type="entry name" value="ALBUMIN B-32"/>
    <property type="match status" value="1"/>
</dbReference>
<evidence type="ECO:0000256" key="7">
    <source>
        <dbReference type="ARBA" id="ARBA00023193"/>
    </source>
</evidence>
<dbReference type="GO" id="GO:0090729">
    <property type="term" value="F:toxin activity"/>
    <property type="evidence" value="ECO:0007669"/>
    <property type="project" value="UniProtKB-KW"/>
</dbReference>
<name>A0A0Q3IJU3_BRADI</name>
<proteinExistence type="inferred from homology"/>
<reference evidence="9" key="2">
    <citation type="submission" date="2017-06" db="EMBL/GenBank/DDBJ databases">
        <title>WGS assembly of Brachypodium distachyon.</title>
        <authorList>
            <consortium name="The International Brachypodium Initiative"/>
            <person name="Lucas S."/>
            <person name="Harmon-Smith M."/>
            <person name="Lail K."/>
            <person name="Tice H."/>
            <person name="Grimwood J."/>
            <person name="Bruce D."/>
            <person name="Barry K."/>
            <person name="Shu S."/>
            <person name="Lindquist E."/>
            <person name="Wang M."/>
            <person name="Pitluck S."/>
            <person name="Vogel J.P."/>
            <person name="Garvin D.F."/>
            <person name="Mockler T.C."/>
            <person name="Schmutz J."/>
            <person name="Rokhsar D."/>
            <person name="Bevan M.W."/>
        </authorList>
    </citation>
    <scope>NUCLEOTIDE SEQUENCE</scope>
    <source>
        <strain evidence="9">Bd21</strain>
    </source>
</reference>
<keyword evidence="11" id="KW-1185">Reference proteome</keyword>
<comment type="similarity">
    <text evidence="2">Belongs to the ribosome-inactivating protein family. Type 1 RIP subfamily.</text>
</comment>
<dbReference type="PANTHER" id="PTHR33453">
    <property type="match status" value="1"/>
</dbReference>
<accession>A0A0Q3IJU3</accession>
<dbReference type="GO" id="GO:0030598">
    <property type="term" value="F:rRNA N-glycosylase activity"/>
    <property type="evidence" value="ECO:0007669"/>
    <property type="project" value="UniProtKB-EC"/>
</dbReference>
<keyword evidence="7 8" id="KW-0652">Protein synthesis inhibitor</keyword>
<dbReference type="InterPro" id="IPR016138">
    <property type="entry name" value="Ribosome_inactivat_prot_sub1"/>
</dbReference>
<dbReference type="Gene3D" id="3.40.420.10">
    <property type="entry name" value="Ricin (A subunit), domain 1"/>
    <property type="match status" value="1"/>
</dbReference>
<dbReference type="InterPro" id="IPR036041">
    <property type="entry name" value="Ribosome-inact_prot_sf"/>
</dbReference>
<keyword evidence="4 8" id="KW-0800">Toxin</keyword>
<dbReference type="Pfam" id="PF00161">
    <property type="entry name" value="RIP"/>
    <property type="match status" value="2"/>
</dbReference>
<evidence type="ECO:0000256" key="5">
    <source>
        <dbReference type="ARBA" id="ARBA00022801"/>
    </source>
</evidence>
<dbReference type="EnsemblPlants" id="KQJ86480">
    <property type="protein sequence ID" value="KQJ86480"/>
    <property type="gene ID" value="BRADI_4g05801v3"/>
</dbReference>
<dbReference type="AlphaFoldDB" id="A0A0Q3IJU3"/>
<keyword evidence="6 8" id="KW-0611">Plant defense</keyword>
<dbReference type="InterPro" id="IPR001574">
    <property type="entry name" value="Ribosome_inactivat_prot"/>
</dbReference>
<evidence type="ECO:0000313" key="9">
    <source>
        <dbReference type="EMBL" id="KQJ86480.1"/>
    </source>
</evidence>
<evidence type="ECO:0000256" key="8">
    <source>
        <dbReference type="RuleBase" id="RU004915"/>
    </source>
</evidence>
<evidence type="ECO:0000256" key="2">
    <source>
        <dbReference type="ARBA" id="ARBA00008544"/>
    </source>
</evidence>
<dbReference type="EMBL" id="CM000883">
    <property type="protein sequence ID" value="KQJ86480.1"/>
    <property type="molecule type" value="Genomic_DNA"/>
</dbReference>
<dbReference type="InParanoid" id="A0A0Q3IJU3"/>
<evidence type="ECO:0000256" key="3">
    <source>
        <dbReference type="ARBA" id="ARBA00012001"/>
    </source>
</evidence>
<evidence type="ECO:0000313" key="11">
    <source>
        <dbReference type="Proteomes" id="UP000008810"/>
    </source>
</evidence>
<comment type="catalytic activity">
    <reaction evidence="1 8">
        <text>Endohydrolysis of the N-glycosidic bond at one specific adenosine on the 28S rRNA.</text>
        <dbReference type="EC" id="3.2.2.22"/>
    </reaction>
</comment>
<reference evidence="9 10" key="1">
    <citation type="journal article" date="2010" name="Nature">
        <title>Genome sequencing and analysis of the model grass Brachypodium distachyon.</title>
        <authorList>
            <consortium name="International Brachypodium Initiative"/>
        </authorList>
    </citation>
    <scope>NUCLEOTIDE SEQUENCE [LARGE SCALE GENOMIC DNA]</scope>
    <source>
        <strain evidence="9 10">Bd21</strain>
    </source>
</reference>